<sequence length="170" mass="20085">MFSQGNFRLFVLLKKNWDYCIPLCTFICDFFATPTAYSTNTRKDDSQPSSIENYLPKQLKEIANKVSLTIENLQDENKASIYWQDLIKLKDEVDSKLDSFITAIFDDILKLITQTVEQAIFFYNNFLEKQKQYQQETPEQSQKEKAWIEQRRELEQLRSSIETIINPVAF</sequence>
<accession>A0A6B3NLU6</accession>
<evidence type="ECO:0000313" key="1">
    <source>
        <dbReference type="EMBL" id="NER31915.1"/>
    </source>
</evidence>
<protein>
    <recommendedName>
        <fullName evidence="2">Dynamin family protein</fullName>
    </recommendedName>
</protein>
<name>A0A6B3NLU6_9CYAN</name>
<organism evidence="1">
    <name type="scientific">Symploca sp. SIO1C4</name>
    <dbReference type="NCBI Taxonomy" id="2607765"/>
    <lineage>
        <taxon>Bacteria</taxon>
        <taxon>Bacillati</taxon>
        <taxon>Cyanobacteriota</taxon>
        <taxon>Cyanophyceae</taxon>
        <taxon>Coleofasciculales</taxon>
        <taxon>Coleofasciculaceae</taxon>
        <taxon>Symploca</taxon>
    </lineage>
</organism>
<dbReference type="EMBL" id="JAAHFQ010000986">
    <property type="protein sequence ID" value="NER31915.1"/>
    <property type="molecule type" value="Genomic_DNA"/>
</dbReference>
<evidence type="ECO:0008006" key="2">
    <source>
        <dbReference type="Google" id="ProtNLM"/>
    </source>
</evidence>
<gene>
    <name evidence="1" type="ORF">F6J89_31000</name>
</gene>
<reference evidence="1" key="1">
    <citation type="submission" date="2019-11" db="EMBL/GenBank/DDBJ databases">
        <title>Genomic insights into an expanded diversity of filamentous marine cyanobacteria reveals the extraordinary biosynthetic potential of Moorea and Okeania.</title>
        <authorList>
            <person name="Ferreira Leao T."/>
            <person name="Wang M."/>
            <person name="Moss N."/>
            <person name="Da Silva R."/>
            <person name="Sanders J."/>
            <person name="Nurk S."/>
            <person name="Gurevich A."/>
            <person name="Humphrey G."/>
            <person name="Reher R."/>
            <person name="Zhu Q."/>
            <person name="Belda-Ferre P."/>
            <person name="Glukhov E."/>
            <person name="Rex R."/>
            <person name="Dorrestein P.C."/>
            <person name="Knight R."/>
            <person name="Pevzner P."/>
            <person name="Gerwick W.H."/>
            <person name="Gerwick L."/>
        </authorList>
    </citation>
    <scope>NUCLEOTIDE SEQUENCE</scope>
    <source>
        <strain evidence="1">SIO1C4</strain>
    </source>
</reference>
<dbReference type="AlphaFoldDB" id="A0A6B3NLU6"/>
<comment type="caution">
    <text evidence="1">The sequence shown here is derived from an EMBL/GenBank/DDBJ whole genome shotgun (WGS) entry which is preliminary data.</text>
</comment>
<proteinExistence type="predicted"/>